<dbReference type="PANTHER" id="PTHR31630:SF7">
    <property type="entry name" value="PHYTANOYL-COA DIOXYGENASE"/>
    <property type="match status" value="1"/>
</dbReference>
<comment type="caution">
    <text evidence="1">The sequence shown here is derived from an EMBL/GenBank/DDBJ whole genome shotgun (WGS) entry which is preliminary data.</text>
</comment>
<name>A0AAE0WT66_9PEZI</name>
<evidence type="ECO:0008006" key="3">
    <source>
        <dbReference type="Google" id="ProtNLM"/>
    </source>
</evidence>
<gene>
    <name evidence="1" type="ORF">LTR78_002526</name>
</gene>
<dbReference type="SUPFAM" id="SSF51197">
    <property type="entry name" value="Clavaminate synthase-like"/>
    <property type="match status" value="1"/>
</dbReference>
<sequence length="368" mass="41617">MVANGTGVEMGTGGTRDLQTKAMPAQPTRVTGLTAKPPGPNALYSNIDKVHGDWRDDLIRDGYVVIKSAVPAERAANYRDDMLSYLETFAGGQGFKRDDPTTVLEKHLPIMNEKGMILGYGAQHEQFCWDIRAEPGVLNAFTTIYDTDDLMVSFDSMNMQWPNRKDAQPNTPWPHQDQHPETWNFRCMQGLVNIFPNGANDGGLIVCKGAHKLTEEFHNEFRDEVDKVWSWTPEWYGFTKSGMEWLEKKGLEWVKPCAEPGDLILWDSRTPHYNLPPTGESPRFCTYVCMGPLSDISQEQLRLKKEAFENCRGTTHWPQGLNIIPPGAVPVKRNGEECPHNTWQPRKKPVVSELAWKLTGIPYIQTEA</sequence>
<dbReference type="InterPro" id="IPR008775">
    <property type="entry name" value="Phytyl_CoA_dOase-like"/>
</dbReference>
<dbReference type="AlphaFoldDB" id="A0AAE0WT66"/>
<dbReference type="Pfam" id="PF05721">
    <property type="entry name" value="PhyH"/>
    <property type="match status" value="1"/>
</dbReference>
<dbReference type="EMBL" id="JAUTXT010000006">
    <property type="protein sequence ID" value="KAK3677676.1"/>
    <property type="molecule type" value="Genomic_DNA"/>
</dbReference>
<reference evidence="1" key="1">
    <citation type="submission" date="2023-07" db="EMBL/GenBank/DDBJ databases">
        <title>Black Yeasts Isolated from many extreme environments.</title>
        <authorList>
            <person name="Coleine C."/>
            <person name="Stajich J.E."/>
            <person name="Selbmann L."/>
        </authorList>
    </citation>
    <scope>NUCLEOTIDE SEQUENCE</scope>
    <source>
        <strain evidence="1">CCFEE 5485</strain>
    </source>
</reference>
<dbReference type="Proteomes" id="UP001274830">
    <property type="component" value="Unassembled WGS sequence"/>
</dbReference>
<dbReference type="Gene3D" id="2.60.120.620">
    <property type="entry name" value="q2cbj1_9rhob like domain"/>
    <property type="match status" value="1"/>
</dbReference>
<organism evidence="1 2">
    <name type="scientific">Recurvomyces mirabilis</name>
    <dbReference type="NCBI Taxonomy" id="574656"/>
    <lineage>
        <taxon>Eukaryota</taxon>
        <taxon>Fungi</taxon>
        <taxon>Dikarya</taxon>
        <taxon>Ascomycota</taxon>
        <taxon>Pezizomycotina</taxon>
        <taxon>Dothideomycetes</taxon>
        <taxon>Dothideomycetidae</taxon>
        <taxon>Mycosphaerellales</taxon>
        <taxon>Teratosphaeriaceae</taxon>
        <taxon>Recurvomyces</taxon>
    </lineage>
</organism>
<evidence type="ECO:0000313" key="1">
    <source>
        <dbReference type="EMBL" id="KAK3677676.1"/>
    </source>
</evidence>
<dbReference type="PANTHER" id="PTHR31630">
    <property type="entry name" value="PHYTANOYL-COA DIOXYGENASE-RELATED-RELATED"/>
    <property type="match status" value="1"/>
</dbReference>
<accession>A0AAE0WT66</accession>
<evidence type="ECO:0000313" key="2">
    <source>
        <dbReference type="Proteomes" id="UP001274830"/>
    </source>
</evidence>
<keyword evidence="2" id="KW-1185">Reference proteome</keyword>
<proteinExistence type="predicted"/>
<protein>
    <recommendedName>
        <fullName evidence="3">Phytanoyl-CoA dioxygenase</fullName>
    </recommendedName>
</protein>